<protein>
    <submittedName>
        <fullName evidence="1">Uncharacterized protein</fullName>
    </submittedName>
</protein>
<evidence type="ECO:0000313" key="2">
    <source>
        <dbReference type="Proteomes" id="UP000625711"/>
    </source>
</evidence>
<dbReference type="Proteomes" id="UP000625711">
    <property type="component" value="Unassembled WGS sequence"/>
</dbReference>
<accession>A0A834IFX9</accession>
<reference evidence="1" key="1">
    <citation type="submission" date="2020-08" db="EMBL/GenBank/DDBJ databases">
        <title>Genome sequencing and assembly of the red palm weevil Rhynchophorus ferrugineus.</title>
        <authorList>
            <person name="Dias G.B."/>
            <person name="Bergman C.M."/>
            <person name="Manee M."/>
        </authorList>
    </citation>
    <scope>NUCLEOTIDE SEQUENCE</scope>
    <source>
        <strain evidence="1">AA-2017</strain>
        <tissue evidence="1">Whole larva</tissue>
    </source>
</reference>
<keyword evidence="2" id="KW-1185">Reference proteome</keyword>
<proteinExistence type="predicted"/>
<organism evidence="1 2">
    <name type="scientific">Rhynchophorus ferrugineus</name>
    <name type="common">Red palm weevil</name>
    <name type="synonym">Curculio ferrugineus</name>
    <dbReference type="NCBI Taxonomy" id="354439"/>
    <lineage>
        <taxon>Eukaryota</taxon>
        <taxon>Metazoa</taxon>
        <taxon>Ecdysozoa</taxon>
        <taxon>Arthropoda</taxon>
        <taxon>Hexapoda</taxon>
        <taxon>Insecta</taxon>
        <taxon>Pterygota</taxon>
        <taxon>Neoptera</taxon>
        <taxon>Endopterygota</taxon>
        <taxon>Coleoptera</taxon>
        <taxon>Polyphaga</taxon>
        <taxon>Cucujiformia</taxon>
        <taxon>Curculionidae</taxon>
        <taxon>Dryophthorinae</taxon>
        <taxon>Rhynchophorus</taxon>
    </lineage>
</organism>
<gene>
    <name evidence="1" type="ORF">GWI33_006402</name>
</gene>
<evidence type="ECO:0000313" key="1">
    <source>
        <dbReference type="EMBL" id="KAF7280100.1"/>
    </source>
</evidence>
<dbReference type="EMBL" id="JAACXV010000321">
    <property type="protein sequence ID" value="KAF7280100.1"/>
    <property type="molecule type" value="Genomic_DNA"/>
</dbReference>
<comment type="caution">
    <text evidence="1">The sequence shown here is derived from an EMBL/GenBank/DDBJ whole genome shotgun (WGS) entry which is preliminary data.</text>
</comment>
<name>A0A834IFX9_RHYFE</name>
<sequence>MSTEDDERTGHPKEERLANLFDFTAVCGKKSRPLIRIILTDLRSIFGKIQEDVIQKLSIGSSALIDLSVEL</sequence>
<dbReference type="AlphaFoldDB" id="A0A834IFX9"/>